<keyword evidence="4" id="KW-0671">Queuosine biosynthesis</keyword>
<gene>
    <name evidence="4" type="primary">tgt</name>
    <name evidence="6" type="ORF">L21SP2_1805</name>
</gene>
<feature type="active site" description="Proton acceptor" evidence="4">
    <location>
        <position position="91"/>
    </location>
</feature>
<keyword evidence="7" id="KW-1185">Reference proteome</keyword>
<proteinExistence type="inferred from homology"/>
<reference evidence="6 7" key="1">
    <citation type="journal article" date="2015" name="Stand. Genomic Sci.">
        <title>Complete genome sequence and description of Salinispira pacifica gen. nov., sp. nov., a novel spirochaete isolated form a hypersaline microbial mat.</title>
        <authorList>
            <person name="Ben Hania W."/>
            <person name="Joseph M."/>
            <person name="Schumann P."/>
            <person name="Bunk B."/>
            <person name="Fiebig A."/>
            <person name="Sproer C."/>
            <person name="Klenk H.P."/>
            <person name="Fardeau M.L."/>
            <person name="Spring S."/>
        </authorList>
    </citation>
    <scope>NUCLEOTIDE SEQUENCE [LARGE SCALE GENOMIC DNA]</scope>
    <source>
        <strain evidence="6 7">L21-RPul-D2</strain>
    </source>
</reference>
<name>V5WHT4_9SPIO</name>
<dbReference type="EMBL" id="CP006939">
    <property type="protein sequence ID" value="AHC15180.1"/>
    <property type="molecule type" value="Genomic_DNA"/>
</dbReference>
<dbReference type="AlphaFoldDB" id="V5WHT4"/>
<dbReference type="Pfam" id="PF01702">
    <property type="entry name" value="TGT"/>
    <property type="match status" value="1"/>
</dbReference>
<dbReference type="InterPro" id="IPR050076">
    <property type="entry name" value="ArchSynthase1/Queuine_TRR"/>
</dbReference>
<evidence type="ECO:0000259" key="5">
    <source>
        <dbReference type="Pfam" id="PF01702"/>
    </source>
</evidence>
<dbReference type="NCBIfam" id="TIGR00449">
    <property type="entry name" value="tgt_general"/>
    <property type="match status" value="1"/>
</dbReference>
<dbReference type="GO" id="GO:0008616">
    <property type="term" value="P:tRNA queuosine(34) biosynthetic process"/>
    <property type="evidence" value="ECO:0007669"/>
    <property type="project" value="UniProtKB-UniRule"/>
</dbReference>
<dbReference type="InterPro" id="IPR002616">
    <property type="entry name" value="tRNA_ribo_trans-like"/>
</dbReference>
<dbReference type="OrthoDB" id="9805417at2"/>
<comment type="similarity">
    <text evidence="4">Belongs to the queuine tRNA-ribosyltransferase family.</text>
</comment>
<organism evidence="6 7">
    <name type="scientific">Salinispira pacifica</name>
    <dbReference type="NCBI Taxonomy" id="1307761"/>
    <lineage>
        <taxon>Bacteria</taxon>
        <taxon>Pseudomonadati</taxon>
        <taxon>Spirochaetota</taxon>
        <taxon>Spirochaetia</taxon>
        <taxon>Spirochaetales</taxon>
        <taxon>Spirochaetaceae</taxon>
        <taxon>Salinispira</taxon>
    </lineage>
</organism>
<feature type="binding site" evidence="4">
    <location>
        <position position="218"/>
    </location>
    <ligand>
        <name>substrate</name>
    </ligand>
</feature>
<dbReference type="RefSeq" id="WP_024268098.1">
    <property type="nucleotide sequence ID" value="NC_023035.1"/>
</dbReference>
<evidence type="ECO:0000256" key="3">
    <source>
        <dbReference type="ARBA" id="ARBA00022694"/>
    </source>
</evidence>
<comment type="caution">
    <text evidence="4">Lacks conserved residue(s) required for the propagation of feature annotation.</text>
</comment>
<comment type="catalytic activity">
    <reaction evidence="4">
        <text>7-aminomethyl-7-carbaguanine + guanosine(34) in tRNA = 7-aminomethyl-7-carbaguanosine(34) in tRNA + guanine</text>
        <dbReference type="Rhea" id="RHEA:24104"/>
        <dbReference type="Rhea" id="RHEA-COMP:10341"/>
        <dbReference type="Rhea" id="RHEA-COMP:10342"/>
        <dbReference type="ChEBI" id="CHEBI:16235"/>
        <dbReference type="ChEBI" id="CHEBI:58703"/>
        <dbReference type="ChEBI" id="CHEBI:74269"/>
        <dbReference type="ChEBI" id="CHEBI:82833"/>
        <dbReference type="EC" id="2.4.2.29"/>
    </reaction>
</comment>
<dbReference type="GO" id="GO:0005829">
    <property type="term" value="C:cytosol"/>
    <property type="evidence" value="ECO:0007669"/>
    <property type="project" value="TreeGrafter"/>
</dbReference>
<feature type="domain" description="tRNA-guanine(15) transglycosylase-like" evidence="5">
    <location>
        <begin position="13"/>
        <end position="366"/>
    </location>
</feature>
<sequence length="372" mass="42043">MIYRKLHKDQHCEARTGQIHLPHGNVDTPVFMPVGTNASVKAVRLEDLFSMGVQLILGNTYHLYLRPGMDVIQKFGGLHGFNNWNGNILTDSGGYQVFSLAPFRKVTNEGVEFRSHIDGSKHFLTPEKVVGIQEILNSDIQMVLDVCTEPGISHKSAREALEITTSWALRAKNSWETTTETYQGKLFGIVQGNFYEDLRARSAEELSALDLPGYAIGGLSVGEPFDQFQHYLAFTAPLLPGGKPRYLMGVGTPEYILEAIEHGIDMFDCVFPTRVARNGTLFTDHGRLVLKNQRYEYDTRPVSEHSPTAAYSRSYLRHLFKAGEMLGPMLASLHNLWFLKKLVEDSRRAIHENRFLEFKRSFLDLYSMGIPD</sequence>
<dbReference type="Gene3D" id="3.20.20.105">
    <property type="entry name" value="Queuine tRNA-ribosyltransferase-like"/>
    <property type="match status" value="1"/>
</dbReference>
<dbReference type="NCBIfam" id="TIGR00430">
    <property type="entry name" value="Q_tRNA_tgt"/>
    <property type="match status" value="1"/>
</dbReference>
<evidence type="ECO:0000256" key="2">
    <source>
        <dbReference type="ARBA" id="ARBA00022679"/>
    </source>
</evidence>
<evidence type="ECO:0000256" key="1">
    <source>
        <dbReference type="ARBA" id="ARBA00022676"/>
    </source>
</evidence>
<dbReference type="PATRIC" id="fig|1307761.3.peg.1799"/>
<dbReference type="HAMAP" id="MF_00168">
    <property type="entry name" value="Q_tRNA_Tgt"/>
    <property type="match status" value="1"/>
</dbReference>
<evidence type="ECO:0000313" key="7">
    <source>
        <dbReference type="Proteomes" id="UP000018680"/>
    </source>
</evidence>
<feature type="binding site" evidence="4">
    <location>
        <position position="191"/>
    </location>
    <ligand>
        <name>substrate</name>
    </ligand>
</feature>
<dbReference type="InterPro" id="IPR004803">
    <property type="entry name" value="TGT"/>
</dbReference>
<dbReference type="PANTHER" id="PTHR46499">
    <property type="entry name" value="QUEUINE TRNA-RIBOSYLTRANSFERASE"/>
    <property type="match status" value="1"/>
</dbReference>
<evidence type="ECO:0000256" key="4">
    <source>
        <dbReference type="HAMAP-Rule" id="MF_00168"/>
    </source>
</evidence>
<accession>V5WHT4</accession>
<dbReference type="Proteomes" id="UP000018680">
    <property type="component" value="Chromosome"/>
</dbReference>
<dbReference type="GO" id="GO:0008479">
    <property type="term" value="F:tRNA-guanosine(34) queuine transglycosylase activity"/>
    <property type="evidence" value="ECO:0007669"/>
    <property type="project" value="UniProtKB-UniRule"/>
</dbReference>
<dbReference type="EC" id="2.4.2.29" evidence="4"/>
<feature type="region of interest" description="RNA binding" evidence="4">
    <location>
        <begin position="249"/>
        <end position="255"/>
    </location>
</feature>
<comment type="function">
    <text evidence="4">Catalyzes the base-exchange of a guanine (G) residue with the queuine precursor 7-aminomethyl-7-deazaguanine (PreQ1) at position 34 (anticodon wobble position) in tRNAs with GU(N) anticodons (tRNA-Asp, -Asn, -His and -Tyr). Catalysis occurs through a double-displacement mechanism. The nucleophile active site attacks the C1' of nucleotide 34 to detach the guanine base from the RNA, forming a covalent enzyme-RNA intermediate. The proton acceptor active site deprotonates the incoming PreQ1, allowing a nucleophilic attack on the C1' of the ribose to form the product. After dissociation, two additional enzymatic reactions on the tRNA convert PreQ1 to queuine (Q), resulting in the hypermodified nucleoside queuosine (7-(((4,5-cis-dihydroxy-2-cyclopenten-1-yl)amino)methyl)-7-deazaguanosine).</text>
</comment>
<comment type="subunit">
    <text evidence="4">Homodimer. Within each dimer, one monomer is responsible for RNA recognition and catalysis, while the other monomer binds to the replacement base PreQ1.</text>
</comment>
<dbReference type="InterPro" id="IPR036511">
    <property type="entry name" value="TGT-like_sf"/>
</dbReference>
<keyword evidence="1 4" id="KW-0328">Glycosyltransferase</keyword>
<feature type="region of interest" description="RNA binding; important for wobble base 34 recognition" evidence="4">
    <location>
        <begin position="273"/>
        <end position="277"/>
    </location>
</feature>
<dbReference type="KEGG" id="slr:L21SP2_1805"/>
<keyword evidence="2 4" id="KW-0808">Transferase</keyword>
<dbReference type="STRING" id="1307761.L21SP2_1805"/>
<feature type="active site" description="Nucleophile" evidence="4">
    <location>
        <position position="268"/>
    </location>
</feature>
<dbReference type="PANTHER" id="PTHR46499:SF1">
    <property type="entry name" value="QUEUINE TRNA-RIBOSYLTRANSFERASE"/>
    <property type="match status" value="1"/>
</dbReference>
<dbReference type="eggNOG" id="COG0343">
    <property type="taxonomic scope" value="Bacteria"/>
</dbReference>
<feature type="binding site" evidence="4">
    <location>
        <position position="145"/>
    </location>
    <ligand>
        <name>substrate</name>
    </ligand>
</feature>
<evidence type="ECO:0000313" key="6">
    <source>
        <dbReference type="EMBL" id="AHC15180.1"/>
    </source>
</evidence>
<dbReference type="SUPFAM" id="SSF51713">
    <property type="entry name" value="tRNA-guanine transglycosylase"/>
    <property type="match status" value="1"/>
</dbReference>
<keyword evidence="3 4" id="KW-0819">tRNA processing</keyword>
<feature type="binding site" evidence="4">
    <location>
        <begin position="91"/>
        <end position="95"/>
    </location>
    <ligand>
        <name>substrate</name>
    </ligand>
</feature>
<protein>
    <recommendedName>
        <fullName evidence="4">Queuine tRNA-ribosyltransferase</fullName>
        <ecNumber evidence="4">2.4.2.29</ecNumber>
    </recommendedName>
    <alternativeName>
        <fullName evidence="4">Guanine insertion enzyme</fullName>
    </alternativeName>
    <alternativeName>
        <fullName evidence="4">tRNA-guanine transglycosylase</fullName>
    </alternativeName>
</protein>
<comment type="pathway">
    <text evidence="4">tRNA modification; tRNA-queuosine biosynthesis.</text>
</comment>
<dbReference type="HOGENOM" id="CLU_022060_0_1_12"/>
<dbReference type="UniPathway" id="UPA00392"/>